<proteinExistence type="predicted"/>
<evidence type="ECO:0000256" key="1">
    <source>
        <dbReference type="SAM" id="SignalP"/>
    </source>
</evidence>
<dbReference type="Proteomes" id="UP000256373">
    <property type="component" value="Unassembled WGS sequence"/>
</dbReference>
<accession>A0A3D8Y3E4</accession>
<name>A0A3D8Y3E4_9BACT</name>
<feature type="signal peptide" evidence="1">
    <location>
        <begin position="1"/>
        <end position="15"/>
    </location>
</feature>
<dbReference type="AlphaFoldDB" id="A0A3D8Y3E4"/>
<protein>
    <submittedName>
        <fullName evidence="2">Uncharacterized protein</fullName>
    </submittedName>
</protein>
<evidence type="ECO:0000313" key="3">
    <source>
        <dbReference type="Proteomes" id="UP000256373"/>
    </source>
</evidence>
<dbReference type="OrthoDB" id="1120212at2"/>
<comment type="caution">
    <text evidence="2">The sequence shown here is derived from an EMBL/GenBank/DDBJ whole genome shotgun (WGS) entry which is preliminary data.</text>
</comment>
<gene>
    <name evidence="2" type="ORF">DSL64_26640</name>
</gene>
<organism evidence="2 3">
    <name type="scientific">Dyadobacter luteus</name>
    <dbReference type="NCBI Taxonomy" id="2259619"/>
    <lineage>
        <taxon>Bacteria</taxon>
        <taxon>Pseudomonadati</taxon>
        <taxon>Bacteroidota</taxon>
        <taxon>Cytophagia</taxon>
        <taxon>Cytophagales</taxon>
        <taxon>Spirosomataceae</taxon>
        <taxon>Dyadobacter</taxon>
    </lineage>
</organism>
<dbReference type="EMBL" id="QNUL01000038">
    <property type="protein sequence ID" value="REA56530.1"/>
    <property type="molecule type" value="Genomic_DNA"/>
</dbReference>
<reference evidence="2 3" key="1">
    <citation type="submission" date="2018-07" db="EMBL/GenBank/DDBJ databases">
        <title>Dyadobacter roseus sp. nov., isolated from rose rhizosphere soil.</title>
        <authorList>
            <person name="Chen L."/>
        </authorList>
    </citation>
    <scope>NUCLEOTIDE SEQUENCE [LARGE SCALE GENOMIC DNA]</scope>
    <source>
        <strain evidence="2 3">RS19</strain>
    </source>
</reference>
<feature type="chain" id="PRO_5017758615" evidence="1">
    <location>
        <begin position="16"/>
        <end position="179"/>
    </location>
</feature>
<sequence>MAFVLAIGSSFSALAQDTRTDNHQITVDVPIVALLDLETTGSNKNFTATFTQRTPLEAGEKIDAPANNSTLWLNYSSIQTGSIPKRVDVSASALVPGVTIHLIAAESATGAGSLGGPTAGFNLTAAAQPLITGIGSAYTANGPNNGHQLTYSFLAEDENYGELRSGGTTISVTYTLADN</sequence>
<keyword evidence="1" id="KW-0732">Signal</keyword>
<keyword evidence="3" id="KW-1185">Reference proteome</keyword>
<evidence type="ECO:0000313" key="2">
    <source>
        <dbReference type="EMBL" id="REA56530.1"/>
    </source>
</evidence>